<dbReference type="PANTHER" id="PTHR33481">
    <property type="entry name" value="REVERSE TRANSCRIPTASE"/>
    <property type="match status" value="1"/>
</dbReference>
<dbReference type="CDD" id="cd01650">
    <property type="entry name" value="RT_nLTR_like"/>
    <property type="match status" value="1"/>
</dbReference>
<proteinExistence type="predicted"/>
<dbReference type="VEuPathDB" id="FungiDB:SMAC_09418"/>
<dbReference type="PANTHER" id="PTHR33481:SF1">
    <property type="entry name" value="ENDONUCLEASE_EXONUCLEASE_PHOSPHATASE DOMAIN-CONTAINING PROTEIN-RELATED"/>
    <property type="match status" value="1"/>
</dbReference>
<dbReference type="Gene3D" id="3.60.10.10">
    <property type="entry name" value="Endonuclease/exonuclease/phosphatase"/>
    <property type="match status" value="1"/>
</dbReference>
<dbReference type="InterPro" id="IPR036691">
    <property type="entry name" value="Endo/exonu/phosph_ase_sf"/>
</dbReference>
<dbReference type="Pfam" id="PF00078">
    <property type="entry name" value="RVT_1"/>
    <property type="match status" value="1"/>
</dbReference>
<dbReference type="Proteomes" id="UP000433876">
    <property type="component" value="Unassembled WGS sequence"/>
</dbReference>
<dbReference type="InterPro" id="IPR005135">
    <property type="entry name" value="Endo/exonuclease/phosphatase"/>
</dbReference>
<evidence type="ECO:0000256" key="2">
    <source>
        <dbReference type="ARBA" id="ARBA00023128"/>
    </source>
</evidence>
<feature type="compositionally biased region" description="Polar residues" evidence="3">
    <location>
        <begin position="165"/>
        <end position="184"/>
    </location>
</feature>
<keyword evidence="2" id="KW-0496">Mitochondrion</keyword>
<accession>A0A8S8ZFY5</accession>
<dbReference type="SUPFAM" id="SSF56219">
    <property type="entry name" value="DNase I-like"/>
    <property type="match status" value="1"/>
</dbReference>
<feature type="region of interest" description="Disordered" evidence="3">
    <location>
        <begin position="399"/>
        <end position="506"/>
    </location>
</feature>
<evidence type="ECO:0000313" key="5">
    <source>
        <dbReference type="EMBL" id="KAA8624012.1"/>
    </source>
</evidence>
<dbReference type="AlphaFoldDB" id="A0A8S8ZFY5"/>
<dbReference type="InterPro" id="IPR000477">
    <property type="entry name" value="RT_dom"/>
</dbReference>
<organism evidence="5 6">
    <name type="scientific">Sordaria macrospora</name>
    <dbReference type="NCBI Taxonomy" id="5147"/>
    <lineage>
        <taxon>Eukaryota</taxon>
        <taxon>Fungi</taxon>
        <taxon>Dikarya</taxon>
        <taxon>Ascomycota</taxon>
        <taxon>Pezizomycotina</taxon>
        <taxon>Sordariomycetes</taxon>
        <taxon>Sordariomycetidae</taxon>
        <taxon>Sordariales</taxon>
        <taxon>Sordariaceae</taxon>
        <taxon>Sordaria</taxon>
    </lineage>
</organism>
<dbReference type="PROSITE" id="PS50878">
    <property type="entry name" value="RT_POL"/>
    <property type="match status" value="1"/>
</dbReference>
<dbReference type="InterPro" id="IPR043502">
    <property type="entry name" value="DNA/RNA_pol_sf"/>
</dbReference>
<dbReference type="Pfam" id="PF14529">
    <property type="entry name" value="Exo_endo_phos_2"/>
    <property type="match status" value="1"/>
</dbReference>
<dbReference type="EMBL" id="NMPR01000275">
    <property type="protein sequence ID" value="KAA8624012.1"/>
    <property type="molecule type" value="Genomic_DNA"/>
</dbReference>
<dbReference type="GO" id="GO:0003824">
    <property type="term" value="F:catalytic activity"/>
    <property type="evidence" value="ECO:0007669"/>
    <property type="project" value="InterPro"/>
</dbReference>
<evidence type="ECO:0000313" key="6">
    <source>
        <dbReference type="Proteomes" id="UP000433876"/>
    </source>
</evidence>
<reference evidence="5 6" key="1">
    <citation type="submission" date="2017-07" db="EMBL/GenBank/DDBJ databases">
        <title>Genome sequence of the Sordaria macrospora wild type strain R19027.</title>
        <authorList>
            <person name="Nowrousian M."/>
            <person name="Teichert I."/>
            <person name="Kueck U."/>
        </authorList>
    </citation>
    <scope>NUCLEOTIDE SEQUENCE [LARGE SCALE GENOMIC DNA]</scope>
    <source>
        <strain evidence="5 6">R19027</strain>
        <tissue evidence="5">Mycelium</tissue>
    </source>
</reference>
<protein>
    <recommendedName>
        <fullName evidence="4">Reverse transcriptase domain-containing protein</fullName>
    </recommendedName>
</protein>
<feature type="compositionally biased region" description="Basic and acidic residues" evidence="3">
    <location>
        <begin position="434"/>
        <end position="443"/>
    </location>
</feature>
<evidence type="ECO:0000256" key="1">
    <source>
        <dbReference type="ARBA" id="ARBA00004173"/>
    </source>
</evidence>
<comment type="subcellular location">
    <subcellularLocation>
        <location evidence="1">Mitochondrion</location>
    </subcellularLocation>
</comment>
<gene>
    <name evidence="5" type="ORF">SMACR_09418</name>
</gene>
<dbReference type="GO" id="GO:0005739">
    <property type="term" value="C:mitochondrion"/>
    <property type="evidence" value="ECO:0007669"/>
    <property type="project" value="UniProtKB-SubCell"/>
</dbReference>
<feature type="region of interest" description="Disordered" evidence="3">
    <location>
        <begin position="149"/>
        <end position="188"/>
    </location>
</feature>
<comment type="caution">
    <text evidence="5">The sequence shown here is derived from an EMBL/GenBank/DDBJ whole genome shotgun (WGS) entry which is preliminary data.</text>
</comment>
<evidence type="ECO:0000259" key="4">
    <source>
        <dbReference type="PROSITE" id="PS50878"/>
    </source>
</evidence>
<evidence type="ECO:0000256" key="3">
    <source>
        <dbReference type="SAM" id="MobiDB-lite"/>
    </source>
</evidence>
<sequence>MSTPSPSGAPKTPPPVMIPVTPMPDTICVPALPHTTAQPAKRARTANEEDRHAHFTATANPIEHISSTTRNVISATIAKTEVYRTFATFIDTELARVSVISPAHAREVQSLARTITAALEATPGTASPTPDSISPAVRGKRPATFAEIAKGSNSASASASASRATPHTSGLTRKATPTPTSPQSEGRVFLRLDKHSPYGDTETFAIRQEVTKLLRLPSTDIAGCHKVPTGFALVPKNDGARQTLLARKDEIGAHFGCVQVEVPKKWATYAVQNVPMTMRLGMAPVDTTAAIEEEVFVQTGQKAVALRPSQHYRPGEAFTTWLISFEKPVSSFRLFDDSNVSRLVQKRRPLDQCAKCLEWHGRKACPRVARCFQCGQAAHGECDRHTQCANCRGPFESTHDGCPMRPKRQGDTVIRPTPQQRSDIRRNGGMLSSKKYDRPAPRDSEEDTAMSSDELPSHSFAPSGPENSDSPDEDTIVVQLSDYTSSDDAIRHSSRHKTPSKRAAARDTHEIALQAASEAGADVIMIQEPRTWFYEDRCGIPGHPLYALYTPARTWIEDAATHPRVATYVRNGMAAGGYTLGDTRDLLWVKTQGVTFVNIYRRSNDASALELLQNWQPTTKTLLAGDFNAKHHTWQPGAETSEGATRIIDYVTEHSLDLLTAPGVPTHNCGNTIDLTFSNIPLCSTRIAPEADCGSDHQVCITDIPTHPVELPRRRLVLREDPEAIRLYAENVSFLMGSVPLLPTGEDSPERLDELAEALCNVLTEALQISCRPSRPEKNAKWWNKTCAQASRMFRNYRHNNPNPIPQRVEALRQEFKRVVREAKQLFVDDFITKARNDQDIFRIVAWHKPRDQMEAPPLVINGQTIIEPEAKAEALRTALLERNSEEEDLETGWVPTVPRRCLSWSSVVHADEVYKTLCGTGNTSPSSDGITVRMLKASWESIKDSVQQLYQGCVATGYHPQVFRQAEVVMIPKPGKDQTTAKGWRPISLLSCLGKGIERLIGRRIAWTAISNGVLNPQQAGALPRRSAVDIVGALIHDIEATLDKGLVAALVAMDVKGAFDAVLVNRLVLRLREQGWPDCVVRWVESFMTDRMACVRYSGVTTPMRRLRCGLPQGSPASPIIYLLYTEPVHRLGESEAQHFGYADDCAVLVTGSSNEEVAEKAQRELDAMVQWGVDNAVDFSPEKTNCAFPDHYARRS</sequence>
<name>A0A8S8ZFY5_SORMA</name>
<feature type="domain" description="Reverse transcriptase" evidence="4">
    <location>
        <begin position="953"/>
        <end position="1199"/>
    </location>
</feature>
<feature type="compositionally biased region" description="Low complexity" evidence="3">
    <location>
        <begin position="149"/>
        <end position="164"/>
    </location>
</feature>
<dbReference type="SUPFAM" id="SSF56672">
    <property type="entry name" value="DNA/RNA polymerases"/>
    <property type="match status" value="1"/>
</dbReference>